<keyword evidence="3" id="KW-1015">Disulfide bond</keyword>
<evidence type="ECO:0000256" key="4">
    <source>
        <dbReference type="SAM" id="MobiDB-lite"/>
    </source>
</evidence>
<dbReference type="Pfam" id="PF23106">
    <property type="entry name" value="EGF_Teneurin"/>
    <property type="match status" value="1"/>
</dbReference>
<dbReference type="Gene3D" id="2.60.120.260">
    <property type="entry name" value="Galactose-binding domain-like"/>
    <property type="match status" value="1"/>
</dbReference>
<feature type="region of interest" description="Disordered" evidence="4">
    <location>
        <begin position="425"/>
        <end position="493"/>
    </location>
</feature>
<dbReference type="PANTHER" id="PTHR11219">
    <property type="entry name" value="TENEURIN AND N-ACETYLGLUCOSAMINE-1-PHOSPHODIESTER ALPHA-N-ACETYLGLUCOSAMINIDASE"/>
    <property type="match status" value="1"/>
</dbReference>
<feature type="compositionally biased region" description="Polar residues" evidence="4">
    <location>
        <begin position="431"/>
        <end position="444"/>
    </location>
</feature>
<dbReference type="RefSeq" id="XP_047739301.1">
    <property type="nucleotide sequence ID" value="XM_047883345.1"/>
</dbReference>
<organism evidence="8 9">
    <name type="scientific">Hyalella azteca</name>
    <name type="common">Amphipod</name>
    <dbReference type="NCBI Taxonomy" id="294128"/>
    <lineage>
        <taxon>Eukaryota</taxon>
        <taxon>Metazoa</taxon>
        <taxon>Ecdysozoa</taxon>
        <taxon>Arthropoda</taxon>
        <taxon>Crustacea</taxon>
        <taxon>Multicrustacea</taxon>
        <taxon>Malacostraca</taxon>
        <taxon>Eumalacostraca</taxon>
        <taxon>Peracarida</taxon>
        <taxon>Amphipoda</taxon>
        <taxon>Senticaudata</taxon>
        <taxon>Talitrida</taxon>
        <taxon>Talitroidea</taxon>
        <taxon>Hyalellidae</taxon>
        <taxon>Hyalella</taxon>
    </lineage>
</organism>
<sequence length="1599" mass="171104">MMAWESFTPAHASTHPNSNVQPPSPPPPTLNLSAEYNPLLPSNSSNSTNSTPNNSSPPTIPPTLHSNSSSSSMSRPNGRMVHNPPPLPTHIKSSPAHHYHQPTSPQYPAHVQSSGPNQQFVPGNTNLSSLHDEYEPGTLVRTPSGNLYIPSDAKGSTLDYSCGLTSPGLHSPVKSDHAKTLDAYHSHFSTGLPGVAGRHNLLRGTASPSHRSLRGLAGGGASAGGLCGASGASAGRGFSRRGCLSACSWRCTAVIFICISCLLCSLLGFVLATNLLVLPSEGGCSDAGLPAASEDSTSVSRVTSRGNVWQRFVLSPPSPNKFLNLLSELHPLDKPPKKYSLHSPSVDGFEFASSVDALVESSSGSGRRVKRSAPEDSETDPAPDVGAHNYNEILTSSPSYHSDLVLHEETTYPYFEDVDNQPAKLLDDNKFSTNSPRPVTNQPNAAFASNALTNPDSDASDAPPDFANSTPGSEIIGNEDTDSLTDMPVAGTDDIDSTDSLILVHSDEAGENDPGFVSAPVVDVVEYDNVEGQAAAEDVDPFAEDPDDSLMDYAFGEASSDNVVIYEMDSFGTNTSDASSKDSRPPIFSDDRFIISEESFKNDSAFPEGSGSDGLQPLNRSLALDQMMRDDPVSSSKEGSLVAKLDRKNLWNLGWLFEKEVEAMESPEKSLNFSEVQSDGVFVVPGISARGSLQAQIYTGVKNLRKGGRKTDADFVAADLRSDELGRKGGQKVPDGSAATDTAAAGALNRPAASQINARSIRKGGRKTIQGESAHDGAFLNGSLQSNESAAGSTSDDASFETPGGPESNAAIDIFPHLFKEDLGSHDDYYYEEENHLSPFESLWPSKGKEDHDNGRTDREPPIAQRHFFLPSAHPKEVRKVMAVPQYSDDLQVMALTRENFHVIAPSAPRLTNLSEGPNASPGAARSSASLPYDSTVRIVPYEAMDHITTHPLRKKGGRATHTSSSGVYLEPPLTDIPVPNFESLSNKVQYLHVTERHPTWGMESSVSSTPESNDVLAPQSDPVIPHYDSSLSYRKLSNTRVNTAHHSGYDSWSWGPIDSRQPSAPEKAKSSSLNVAQNGDEFLQSSESQHIAHTVRNALPSAAYEVLPAEQNLPVPSHTGKKHETNAGKSIVVDASDFPLPAPEETGGRRTDSVSIEAVQVSRGLISEGLAVPDSTISRTIAPPATFIPSLHEVSRKRHSKRVTVNVTIATEDDSSTDGRAPAGHGKPVYVLSVSVPASGSTDDTNINIFRPQTEPEFEEEEISLNSQMMNDVQVPPMMLHVSEPAVNESLVKMNIEEGEHIPVTDCSSCPCQCVVPAGAKLTSELLADALVIEESTVIPSVDNPNNCTITIQATPSAESTTAAVASTEDTTTTEATTPTETATSTDSTSPTTTASTTTSTTTTTTTTTTPPPPPLPIEVIHKLAEHRRRPDQTIPPDGTTFKRMELGQKLRQNIAPYGYWNMQFYQTESAYIRFDVGIPRGASVGIYGRRNALPTHTSYDFLQVFSGYRVASGPPARPSRSSSAPTQQQTLTRYLEQGHWFLSLYNDDGDLQEISLLGVVSSEDTEGCPKGCNGKGDCILGSCQCNPGYTGPDCTQM</sequence>
<reference evidence="9" key="1">
    <citation type="submission" date="2025-08" db="UniProtKB">
        <authorList>
            <consortium name="RefSeq"/>
        </authorList>
    </citation>
    <scope>IDENTIFICATION</scope>
    <source>
        <tissue evidence="9">Whole organism</tissue>
    </source>
</reference>
<dbReference type="InterPro" id="IPR000742">
    <property type="entry name" value="EGF"/>
</dbReference>
<keyword evidence="1" id="KW-0245">EGF-like domain</keyword>
<dbReference type="PANTHER" id="PTHR11219:SF72">
    <property type="entry name" value="TENEURIN-M"/>
    <property type="match status" value="1"/>
</dbReference>
<dbReference type="PROSITE" id="PS00022">
    <property type="entry name" value="EGF_1"/>
    <property type="match status" value="1"/>
</dbReference>
<name>A0A979FQB9_HYAAZ</name>
<dbReference type="GeneID" id="108668829"/>
<dbReference type="CDD" id="cd00054">
    <property type="entry name" value="EGF_CA"/>
    <property type="match status" value="1"/>
</dbReference>
<keyword evidence="5" id="KW-0472">Membrane</keyword>
<keyword evidence="5" id="KW-0812">Transmembrane</keyword>
<protein>
    <submittedName>
        <fullName evidence="9">Streptococcal hemagglutinin</fullName>
    </submittedName>
</protein>
<dbReference type="InterPro" id="IPR051216">
    <property type="entry name" value="Teneurin"/>
</dbReference>
<dbReference type="InterPro" id="IPR057629">
    <property type="entry name" value="Teneurin1-4_GBD"/>
</dbReference>
<evidence type="ECO:0000256" key="5">
    <source>
        <dbReference type="SAM" id="Phobius"/>
    </source>
</evidence>
<gene>
    <name evidence="9" type="primary">LOC108668829</name>
</gene>
<dbReference type="KEGG" id="hazt:108668829"/>
<feature type="compositionally biased region" description="Polar residues" evidence="4">
    <location>
        <begin position="101"/>
        <end position="129"/>
    </location>
</feature>
<evidence type="ECO:0000256" key="3">
    <source>
        <dbReference type="ARBA" id="ARBA00023157"/>
    </source>
</evidence>
<keyword evidence="8" id="KW-1185">Reference proteome</keyword>
<feature type="transmembrane region" description="Helical" evidence="5">
    <location>
        <begin position="249"/>
        <end position="271"/>
    </location>
</feature>
<evidence type="ECO:0000256" key="2">
    <source>
        <dbReference type="ARBA" id="ARBA00022737"/>
    </source>
</evidence>
<evidence type="ECO:0000313" key="8">
    <source>
        <dbReference type="Proteomes" id="UP000694843"/>
    </source>
</evidence>
<feature type="region of interest" description="Disordered" evidence="4">
    <location>
        <begin position="1"/>
        <end position="132"/>
    </location>
</feature>
<feature type="compositionally biased region" description="Low complexity" evidence="4">
    <location>
        <begin position="37"/>
        <end position="74"/>
    </location>
</feature>
<dbReference type="PROSITE" id="PS01186">
    <property type="entry name" value="EGF_2"/>
    <property type="match status" value="1"/>
</dbReference>
<evidence type="ECO:0000259" key="7">
    <source>
        <dbReference type="PROSITE" id="PS01186"/>
    </source>
</evidence>
<evidence type="ECO:0000256" key="1">
    <source>
        <dbReference type="ARBA" id="ARBA00022536"/>
    </source>
</evidence>
<feature type="region of interest" description="Disordered" evidence="4">
    <location>
        <begin position="362"/>
        <end position="394"/>
    </location>
</feature>
<feature type="region of interest" description="Disordered" evidence="4">
    <location>
        <begin position="1002"/>
        <end position="1024"/>
    </location>
</feature>
<dbReference type="Proteomes" id="UP000694843">
    <property type="component" value="Unplaced"/>
</dbReference>
<dbReference type="GO" id="GO:0008045">
    <property type="term" value="P:motor neuron axon guidance"/>
    <property type="evidence" value="ECO:0007669"/>
    <property type="project" value="TreeGrafter"/>
</dbReference>
<feature type="compositionally biased region" description="Polar residues" evidence="4">
    <location>
        <begin position="782"/>
        <end position="797"/>
    </location>
</feature>
<proteinExistence type="predicted"/>
<dbReference type="Pfam" id="PF23093">
    <property type="entry name" value="GBD_Tenm3"/>
    <property type="match status" value="1"/>
</dbReference>
<dbReference type="OrthoDB" id="442731at2759"/>
<feature type="domain" description="EGF-like" evidence="6 7">
    <location>
        <begin position="1585"/>
        <end position="1596"/>
    </location>
</feature>
<feature type="region of interest" description="Disordered" evidence="4">
    <location>
        <begin position="1048"/>
        <end position="1075"/>
    </location>
</feature>
<evidence type="ECO:0000313" key="9">
    <source>
        <dbReference type="RefSeq" id="XP_047739301.1"/>
    </source>
</evidence>
<feature type="region of interest" description="Disordered" evidence="4">
    <location>
        <begin position="777"/>
        <end position="809"/>
    </location>
</feature>
<accession>A0A979FQB9</accession>
<keyword evidence="2" id="KW-0677">Repeat</keyword>
<feature type="compositionally biased region" description="Low complexity" evidence="4">
    <location>
        <begin position="1355"/>
        <end position="1410"/>
    </location>
</feature>
<feature type="region of interest" description="Disordered" evidence="4">
    <location>
        <begin position="1355"/>
        <end position="1417"/>
    </location>
</feature>
<keyword evidence="5" id="KW-1133">Transmembrane helix</keyword>
<feature type="compositionally biased region" description="Polar residues" evidence="4">
    <location>
        <begin position="1003"/>
        <end position="1013"/>
    </location>
</feature>
<evidence type="ECO:0000259" key="6">
    <source>
        <dbReference type="PROSITE" id="PS00022"/>
    </source>
</evidence>
<feature type="compositionally biased region" description="Low complexity" evidence="4">
    <location>
        <begin position="454"/>
        <end position="469"/>
    </location>
</feature>